<dbReference type="EMBL" id="WOCE01000006">
    <property type="protein sequence ID" value="KAE9611276.1"/>
    <property type="molecule type" value="Genomic_DNA"/>
</dbReference>
<keyword evidence="1" id="KW-0812">Transmembrane</keyword>
<name>A0A6A4QCR0_LUPAL</name>
<keyword evidence="1" id="KW-0472">Membrane</keyword>
<keyword evidence="1" id="KW-1133">Transmembrane helix</keyword>
<dbReference type="AlphaFoldDB" id="A0A6A4QCR0"/>
<keyword evidence="3" id="KW-1185">Reference proteome</keyword>
<protein>
    <submittedName>
        <fullName evidence="2">Uncharacterized protein</fullName>
    </submittedName>
</protein>
<organism evidence="2 3">
    <name type="scientific">Lupinus albus</name>
    <name type="common">White lupine</name>
    <name type="synonym">Lupinus termis</name>
    <dbReference type="NCBI Taxonomy" id="3870"/>
    <lineage>
        <taxon>Eukaryota</taxon>
        <taxon>Viridiplantae</taxon>
        <taxon>Streptophyta</taxon>
        <taxon>Embryophyta</taxon>
        <taxon>Tracheophyta</taxon>
        <taxon>Spermatophyta</taxon>
        <taxon>Magnoliopsida</taxon>
        <taxon>eudicotyledons</taxon>
        <taxon>Gunneridae</taxon>
        <taxon>Pentapetalae</taxon>
        <taxon>rosids</taxon>
        <taxon>fabids</taxon>
        <taxon>Fabales</taxon>
        <taxon>Fabaceae</taxon>
        <taxon>Papilionoideae</taxon>
        <taxon>50 kb inversion clade</taxon>
        <taxon>genistoids sensu lato</taxon>
        <taxon>core genistoids</taxon>
        <taxon>Genisteae</taxon>
        <taxon>Lupinus</taxon>
    </lineage>
</organism>
<proteinExistence type="predicted"/>
<reference evidence="3" key="1">
    <citation type="journal article" date="2020" name="Nat. Commun.">
        <title>Genome sequence of the cluster root forming white lupin.</title>
        <authorList>
            <person name="Hufnagel B."/>
            <person name="Marques A."/>
            <person name="Soriano A."/>
            <person name="Marques L."/>
            <person name="Divol F."/>
            <person name="Doumas P."/>
            <person name="Sallet E."/>
            <person name="Mancinotti D."/>
            <person name="Carrere S."/>
            <person name="Marande W."/>
            <person name="Arribat S."/>
            <person name="Keller J."/>
            <person name="Huneau C."/>
            <person name="Blein T."/>
            <person name="Aime D."/>
            <person name="Laguerre M."/>
            <person name="Taylor J."/>
            <person name="Schubert V."/>
            <person name="Nelson M."/>
            <person name="Geu-Flores F."/>
            <person name="Crespi M."/>
            <person name="Gallardo-Guerrero K."/>
            <person name="Delaux P.-M."/>
            <person name="Salse J."/>
            <person name="Berges H."/>
            <person name="Guyot R."/>
            <person name="Gouzy J."/>
            <person name="Peret B."/>
        </authorList>
    </citation>
    <scope>NUCLEOTIDE SEQUENCE [LARGE SCALE GENOMIC DNA]</scope>
    <source>
        <strain evidence="3">cv. Amiga</strain>
    </source>
</reference>
<accession>A0A6A4QCR0</accession>
<sequence>MENDGSLLLLLLYASQHQRTKLLLSGIPTLLLLLLLLLSPFASPLTQEGLRLTHPIYSFPHSTHQNFIFLIFSKGSISWFCFFWKN</sequence>
<evidence type="ECO:0000256" key="1">
    <source>
        <dbReference type="SAM" id="Phobius"/>
    </source>
</evidence>
<feature type="transmembrane region" description="Helical" evidence="1">
    <location>
        <begin position="22"/>
        <end position="42"/>
    </location>
</feature>
<evidence type="ECO:0000313" key="2">
    <source>
        <dbReference type="EMBL" id="KAE9611276.1"/>
    </source>
</evidence>
<dbReference type="Proteomes" id="UP000447434">
    <property type="component" value="Chromosome 6"/>
</dbReference>
<feature type="transmembrane region" description="Helical" evidence="1">
    <location>
        <begin position="67"/>
        <end position="84"/>
    </location>
</feature>
<comment type="caution">
    <text evidence="2">The sequence shown here is derived from an EMBL/GenBank/DDBJ whole genome shotgun (WGS) entry which is preliminary data.</text>
</comment>
<evidence type="ECO:0000313" key="3">
    <source>
        <dbReference type="Proteomes" id="UP000447434"/>
    </source>
</evidence>
<gene>
    <name evidence="2" type="ORF">Lalb_Chr06g0160831</name>
</gene>